<organism evidence="7 8">
    <name type="scientific">Clostridium aceticum</name>
    <dbReference type="NCBI Taxonomy" id="84022"/>
    <lineage>
        <taxon>Bacteria</taxon>
        <taxon>Bacillati</taxon>
        <taxon>Bacillota</taxon>
        <taxon>Clostridia</taxon>
        <taxon>Eubacteriales</taxon>
        <taxon>Clostridiaceae</taxon>
        <taxon>Clostridium</taxon>
    </lineage>
</organism>
<dbReference type="STRING" id="84022.CACET_c22160"/>
<keyword evidence="2" id="KW-0812">Transmembrane</keyword>
<dbReference type="GO" id="GO:0017004">
    <property type="term" value="P:cytochrome complex assembly"/>
    <property type="evidence" value="ECO:0007669"/>
    <property type="project" value="UniProtKB-KW"/>
</dbReference>
<evidence type="ECO:0000256" key="1">
    <source>
        <dbReference type="ARBA" id="ARBA00004141"/>
    </source>
</evidence>
<evidence type="ECO:0000313" key="7">
    <source>
        <dbReference type="EMBL" id="AKL95662.1"/>
    </source>
</evidence>
<dbReference type="Pfam" id="PF05140">
    <property type="entry name" value="ResB"/>
    <property type="match status" value="1"/>
</dbReference>
<keyword evidence="3" id="KW-0201">Cytochrome c-type biogenesis</keyword>
<dbReference type="AlphaFoldDB" id="A0A0D8I9P0"/>
<dbReference type="InterPro" id="IPR007816">
    <property type="entry name" value="ResB-like_domain"/>
</dbReference>
<sequence length="429" mass="49964">MKQNSVLKEFWKALHSMKFGIILLLLIGISSIAGTMIPQNNPLPFYERQYSSLIYTLITTLSLHDVYASWWFITMMVVLSANLTLCSIIRLPMLIKQMTQSPELQWELKRKNYLIKKELDQDIDVEKFFKQARFSRIKKLQTKDGMYYWSYKNRFGVLGSWLTHVGLLIIIVSYMFGQIAGFETYVYGVPGMKEKVENTPYEIQIDNFEIQFREDHSVNQYISEITVLDAVTGKQLKSGELSVNHPFRMKDFSIYQNGTGWAVDMVLKREDQVIAERILYQSEIHVDDHQRIALQFVNFYPDYHSSMGRPFTISPYPNNPQLLYTVFYEGVRADMGVVAMGETIEWEEYTFTIGNPRQFTLLQITKDPGILGAKVGGFLLLLGILFAFYFQPRQLKALKREDGQVVLWADTNKDQENYKEQIQQLLQTI</sequence>
<evidence type="ECO:0000259" key="6">
    <source>
        <dbReference type="Pfam" id="PF05140"/>
    </source>
</evidence>
<evidence type="ECO:0000256" key="4">
    <source>
        <dbReference type="ARBA" id="ARBA00022989"/>
    </source>
</evidence>
<comment type="subcellular location">
    <subcellularLocation>
        <location evidence="1">Membrane</location>
        <topology evidence="1">Multi-pass membrane protein</topology>
    </subcellularLocation>
</comment>
<keyword evidence="8" id="KW-1185">Reference proteome</keyword>
<dbReference type="PANTHER" id="PTHR31566">
    <property type="entry name" value="CYTOCHROME C BIOGENESIS PROTEIN CCS1, CHLOROPLASTIC"/>
    <property type="match status" value="1"/>
</dbReference>
<evidence type="ECO:0000256" key="3">
    <source>
        <dbReference type="ARBA" id="ARBA00022748"/>
    </source>
</evidence>
<reference evidence="7 8" key="1">
    <citation type="submission" date="2014-10" db="EMBL/GenBank/DDBJ databases">
        <title>Genome sequence of Clostridium aceticum DSM 1496.</title>
        <authorList>
            <person name="Poehlein A."/>
            <person name="Schiel-Bengelsdorf B."/>
            <person name="Gottschalk G."/>
            <person name="Duerre P."/>
            <person name="Daniel R."/>
        </authorList>
    </citation>
    <scope>NUCLEOTIDE SEQUENCE [LARGE SCALE GENOMIC DNA]</scope>
    <source>
        <strain evidence="7 8">DSM 1496</strain>
    </source>
</reference>
<dbReference type="PANTHER" id="PTHR31566:SF0">
    <property type="entry name" value="CYTOCHROME C BIOGENESIS PROTEIN CCS1, CHLOROPLASTIC"/>
    <property type="match status" value="1"/>
</dbReference>
<dbReference type="OrthoDB" id="9770923at2"/>
<evidence type="ECO:0000313" key="8">
    <source>
        <dbReference type="Proteomes" id="UP000035704"/>
    </source>
</evidence>
<dbReference type="KEGG" id="cace:CACET_c22160"/>
<dbReference type="RefSeq" id="WP_044825032.1">
    <property type="nucleotide sequence ID" value="NZ_CP009687.1"/>
</dbReference>
<protein>
    <submittedName>
        <fullName evidence="7">Cytochrome c biogenesis protein CcsB</fullName>
    </submittedName>
</protein>
<dbReference type="PATRIC" id="fig|84022.5.peg.493"/>
<dbReference type="InterPro" id="IPR023494">
    <property type="entry name" value="Cyt_c_bgen_Ccs1/CcsB/ResB"/>
</dbReference>
<keyword evidence="4" id="KW-1133">Transmembrane helix</keyword>
<feature type="domain" description="ResB-like" evidence="6">
    <location>
        <begin position="17"/>
        <end position="422"/>
    </location>
</feature>
<dbReference type="GO" id="GO:0016020">
    <property type="term" value="C:membrane"/>
    <property type="evidence" value="ECO:0007669"/>
    <property type="project" value="UniProtKB-SubCell"/>
</dbReference>
<proteinExistence type="predicted"/>
<evidence type="ECO:0000256" key="5">
    <source>
        <dbReference type="ARBA" id="ARBA00023136"/>
    </source>
</evidence>
<dbReference type="Proteomes" id="UP000035704">
    <property type="component" value="Chromosome"/>
</dbReference>
<evidence type="ECO:0000256" key="2">
    <source>
        <dbReference type="ARBA" id="ARBA00022692"/>
    </source>
</evidence>
<dbReference type="EMBL" id="CP009687">
    <property type="protein sequence ID" value="AKL95662.1"/>
    <property type="molecule type" value="Genomic_DNA"/>
</dbReference>
<name>A0A0D8I9P0_9CLOT</name>
<accession>A0A0D8I9P0</accession>
<gene>
    <name evidence="7" type="primary">ccsB</name>
    <name evidence="7" type="ORF">CACET_c22160</name>
</gene>
<keyword evidence="5" id="KW-0472">Membrane</keyword>